<keyword evidence="1" id="KW-0812">Transmembrane</keyword>
<proteinExistence type="predicted"/>
<evidence type="ECO:0000256" key="1">
    <source>
        <dbReference type="SAM" id="Phobius"/>
    </source>
</evidence>
<reference evidence="3" key="1">
    <citation type="journal article" date="2019" name="Int. J. Syst. Evol. Microbiol.">
        <title>The Global Catalogue of Microorganisms (GCM) 10K type strain sequencing project: providing services to taxonomists for standard genome sequencing and annotation.</title>
        <authorList>
            <consortium name="The Broad Institute Genomics Platform"/>
            <consortium name="The Broad Institute Genome Sequencing Center for Infectious Disease"/>
            <person name="Wu L."/>
            <person name="Ma J."/>
        </authorList>
    </citation>
    <scope>NUCLEOTIDE SEQUENCE [LARGE SCALE GENOMIC DNA]</scope>
    <source>
        <strain evidence="3">CCUG 57401</strain>
    </source>
</reference>
<name>A0ABW0NAF5_9BURK</name>
<protein>
    <submittedName>
        <fullName evidence="2">Uncharacterized protein</fullName>
    </submittedName>
</protein>
<dbReference type="RefSeq" id="WP_376847960.1">
    <property type="nucleotide sequence ID" value="NZ_JBHSMF010000002.1"/>
</dbReference>
<dbReference type="EMBL" id="JBHSMF010000002">
    <property type="protein sequence ID" value="MFC5495924.1"/>
    <property type="molecule type" value="Genomic_DNA"/>
</dbReference>
<comment type="caution">
    <text evidence="2">The sequence shown here is derived from an EMBL/GenBank/DDBJ whole genome shotgun (WGS) entry which is preliminary data.</text>
</comment>
<feature type="transmembrane region" description="Helical" evidence="1">
    <location>
        <begin position="62"/>
        <end position="85"/>
    </location>
</feature>
<evidence type="ECO:0000313" key="2">
    <source>
        <dbReference type="EMBL" id="MFC5495924.1"/>
    </source>
</evidence>
<evidence type="ECO:0000313" key="3">
    <source>
        <dbReference type="Proteomes" id="UP001596037"/>
    </source>
</evidence>
<accession>A0ABW0NAF5</accession>
<feature type="transmembrane region" description="Helical" evidence="1">
    <location>
        <begin position="26"/>
        <end position="46"/>
    </location>
</feature>
<organism evidence="2 3">
    <name type="scientific">Caenimonas terrae</name>
    <dbReference type="NCBI Taxonomy" id="696074"/>
    <lineage>
        <taxon>Bacteria</taxon>
        <taxon>Pseudomonadati</taxon>
        <taxon>Pseudomonadota</taxon>
        <taxon>Betaproteobacteria</taxon>
        <taxon>Burkholderiales</taxon>
        <taxon>Comamonadaceae</taxon>
        <taxon>Caenimonas</taxon>
    </lineage>
</organism>
<keyword evidence="1" id="KW-0472">Membrane</keyword>
<sequence>MNLFSDRILTGRTVQAQRLAANDVSLLRLCCSMNTFAFTLFGLVVCRSRSGVSRARWHREAILLFGSRAIFFNFGAAVAAMPHLITLNETAAVGGLYTRLP</sequence>
<keyword evidence="3" id="KW-1185">Reference proteome</keyword>
<dbReference type="Proteomes" id="UP001596037">
    <property type="component" value="Unassembled WGS sequence"/>
</dbReference>
<keyword evidence="1" id="KW-1133">Transmembrane helix</keyword>
<gene>
    <name evidence="2" type="ORF">ACFPOE_00115</name>
</gene>